<dbReference type="Proteomes" id="UP001351900">
    <property type="component" value="Unassembled WGS sequence"/>
</dbReference>
<evidence type="ECO:0000313" key="1">
    <source>
        <dbReference type="EMBL" id="MEF2255621.1"/>
    </source>
</evidence>
<reference evidence="1 2" key="1">
    <citation type="submission" date="2024-01" db="EMBL/GenBank/DDBJ databases">
        <title>the genome sequence of strain Microbacterium schleiferi NBRC 15075.</title>
        <authorList>
            <person name="Ding Y."/>
            <person name="Zhang G."/>
        </authorList>
    </citation>
    <scope>NUCLEOTIDE SEQUENCE [LARGE SCALE GENOMIC DNA]</scope>
    <source>
        <strain evidence="1 2">NBRC 15075</strain>
    </source>
</reference>
<dbReference type="RefSeq" id="WP_331791848.1">
    <property type="nucleotide sequence ID" value="NZ_BAAAUO010000001.1"/>
</dbReference>
<evidence type="ECO:0000313" key="2">
    <source>
        <dbReference type="Proteomes" id="UP001351900"/>
    </source>
</evidence>
<gene>
    <name evidence="1" type="ORF">V2V91_10820</name>
</gene>
<sequence length="118" mass="12161">MQVQGALAAVGDQVALDVRLHAVAYIHVKGGAVNAVGFTGQFEASLDSTNGVDGSWFSVRLLRSNATTQETNTTALAVNAGTPLAYAWSASVQGLMWLRVRASALTSGDVIATINALG</sequence>
<organism evidence="1 2">
    <name type="scientific">Microbacterium schleiferi</name>
    <dbReference type="NCBI Taxonomy" id="69362"/>
    <lineage>
        <taxon>Bacteria</taxon>
        <taxon>Bacillati</taxon>
        <taxon>Actinomycetota</taxon>
        <taxon>Actinomycetes</taxon>
        <taxon>Micrococcales</taxon>
        <taxon>Microbacteriaceae</taxon>
        <taxon>Microbacterium</taxon>
    </lineage>
</organism>
<dbReference type="EMBL" id="JAZHOV010000006">
    <property type="protein sequence ID" value="MEF2255621.1"/>
    <property type="molecule type" value="Genomic_DNA"/>
</dbReference>
<name>A0ABU7V7G3_9MICO</name>
<proteinExistence type="predicted"/>
<comment type="caution">
    <text evidence="1">The sequence shown here is derived from an EMBL/GenBank/DDBJ whole genome shotgun (WGS) entry which is preliminary data.</text>
</comment>
<accession>A0ABU7V7G3</accession>
<keyword evidence="2" id="KW-1185">Reference proteome</keyword>
<protein>
    <submittedName>
        <fullName evidence="1">Uncharacterized protein</fullName>
    </submittedName>
</protein>